<reference evidence="12 15" key="2">
    <citation type="submission" date="2023-01" db="EMBL/GenBank/DDBJ databases">
        <title>Novel species of the genus Vogesella isolated from rivers.</title>
        <authorList>
            <person name="Lu H."/>
        </authorList>
    </citation>
    <scope>NUCLEOTIDE SEQUENCE [LARGE SCALE GENOMIC DNA]</scope>
    <source>
        <strain evidence="12 15">SH7W</strain>
    </source>
</reference>
<dbReference type="NCBIfam" id="TIGR02488">
    <property type="entry name" value="flgG_G_neg"/>
    <property type="match status" value="1"/>
</dbReference>
<organism evidence="13 14">
    <name type="scientific">Vogesella indigofera</name>
    <name type="common">Pseudomonas indigofera</name>
    <dbReference type="NCBI Taxonomy" id="45465"/>
    <lineage>
        <taxon>Bacteria</taxon>
        <taxon>Pseudomonadati</taxon>
        <taxon>Pseudomonadota</taxon>
        <taxon>Betaproteobacteria</taxon>
        <taxon>Neisseriales</taxon>
        <taxon>Chromobacteriaceae</taxon>
        <taxon>Vogesella</taxon>
    </lineage>
</organism>
<protein>
    <recommendedName>
        <fullName evidence="3 7">Flagellar basal-body rod protein FlgG</fullName>
    </recommendedName>
    <alternativeName>
        <fullName evidence="6 8">Distal rod protein</fullName>
    </alternativeName>
</protein>
<proteinExistence type="inferred from homology"/>
<comment type="subunit">
    <text evidence="5 8">The basal body constitutes a major portion of the flagellar organelle and consists of four rings (L,P,S, and M) mounted on a central rod. The rod consists of about 26 subunits of FlgG in the distal portion, and FlgB, FlgC and FlgF are thought to build up the proximal portion of the rod with about 6 subunits each.</text>
</comment>
<dbReference type="InterPro" id="IPR012834">
    <property type="entry name" value="FlgG_G_neg"/>
</dbReference>
<name>A0A495B4W9_VOGIN</name>
<evidence type="ECO:0000256" key="6">
    <source>
        <dbReference type="ARBA" id="ARBA00032912"/>
    </source>
</evidence>
<keyword evidence="4 8" id="KW-0975">Bacterial flagellum</keyword>
<dbReference type="RefSeq" id="WP_047967015.1">
    <property type="nucleotide sequence ID" value="NZ_JAQQKY010000006.1"/>
</dbReference>
<evidence type="ECO:0000256" key="4">
    <source>
        <dbReference type="ARBA" id="ARBA00023143"/>
    </source>
</evidence>
<keyword evidence="15" id="KW-1185">Reference proteome</keyword>
<dbReference type="EMBL" id="JAQQKY010000006">
    <property type="protein sequence ID" value="MDC7691588.1"/>
    <property type="molecule type" value="Genomic_DNA"/>
</dbReference>
<dbReference type="Proteomes" id="UP000279384">
    <property type="component" value="Unassembled WGS sequence"/>
</dbReference>
<evidence type="ECO:0000256" key="8">
    <source>
        <dbReference type="RuleBase" id="RU362116"/>
    </source>
</evidence>
<evidence type="ECO:0000256" key="7">
    <source>
        <dbReference type="NCBIfam" id="TIGR02488"/>
    </source>
</evidence>
<dbReference type="GO" id="GO:0071978">
    <property type="term" value="P:bacterial-type flagellum-dependent swarming motility"/>
    <property type="evidence" value="ECO:0007669"/>
    <property type="project" value="TreeGrafter"/>
</dbReference>
<dbReference type="Proteomes" id="UP001221566">
    <property type="component" value="Unassembled WGS sequence"/>
</dbReference>
<comment type="caution">
    <text evidence="13">The sequence shown here is derived from an EMBL/GenBank/DDBJ whole genome shotgun (WGS) entry which is preliminary data.</text>
</comment>
<dbReference type="InterPro" id="IPR019776">
    <property type="entry name" value="Flagellar_basal_body_rod_CS"/>
</dbReference>
<reference evidence="13 14" key="1">
    <citation type="submission" date="2018-10" db="EMBL/GenBank/DDBJ databases">
        <title>Genomic Encyclopedia of Type Strains, Phase IV (KMG-IV): sequencing the most valuable type-strain genomes for metagenomic binning, comparative biology and taxonomic classification.</title>
        <authorList>
            <person name="Goeker M."/>
        </authorList>
    </citation>
    <scope>NUCLEOTIDE SEQUENCE [LARGE SCALE GENOMIC DNA]</scope>
    <source>
        <strain evidence="13 14">DSM 3303</strain>
    </source>
</reference>
<dbReference type="PROSITE" id="PS00588">
    <property type="entry name" value="FLAGELLA_BB_ROD"/>
    <property type="match status" value="1"/>
</dbReference>
<dbReference type="InterPro" id="IPR020013">
    <property type="entry name" value="Flagellar_FlgE/F/G"/>
</dbReference>
<evidence type="ECO:0000313" key="12">
    <source>
        <dbReference type="EMBL" id="MDC7691588.1"/>
    </source>
</evidence>
<sequence>MIRALYVAKTGMDASQFKLDVVSNNLANVNTKGFKRSNAIFEDLYYQTLRQPGAQLSNGNVLPTGLHAGTGAAPVATARVHTQGEMIRTEQSLDMAIAGDGFFRIQQTDGTIAYTRNGEFKRNNEGLVVNAAGLALDPAITIPATATKITLSPEGLLEYFDAGATTATGSFQINTATFINPQGLESIGGNLYLATGASGDPIEGQPGLDGRGTISQGYVEGSNVNVTEELINMITAQRAYEINSRAIKTADEMLQKLTQL</sequence>
<dbReference type="PANTHER" id="PTHR30435:SF19">
    <property type="entry name" value="FLAGELLAR BASAL-BODY ROD PROTEIN FLGG"/>
    <property type="match status" value="1"/>
</dbReference>
<evidence type="ECO:0000313" key="15">
    <source>
        <dbReference type="Proteomes" id="UP001221566"/>
    </source>
</evidence>
<dbReference type="GO" id="GO:0009426">
    <property type="term" value="C:bacterial-type flagellum basal body, distal rod"/>
    <property type="evidence" value="ECO:0007669"/>
    <property type="project" value="UniProtKB-UniRule"/>
</dbReference>
<dbReference type="NCBIfam" id="TIGR03506">
    <property type="entry name" value="FlgEFG_subfam"/>
    <property type="match status" value="2"/>
</dbReference>
<feature type="domain" description="Flagellar hook protein FlgE/F/G-like D1" evidence="11">
    <location>
        <begin position="96"/>
        <end position="157"/>
    </location>
</feature>
<dbReference type="InterPro" id="IPR001444">
    <property type="entry name" value="Flag_bb_rod_N"/>
</dbReference>
<comment type="similarity">
    <text evidence="2 8">Belongs to the flagella basal body rod proteins family.</text>
</comment>
<dbReference type="EMBL" id="RBID01000017">
    <property type="protein sequence ID" value="RKQ55573.1"/>
    <property type="molecule type" value="Genomic_DNA"/>
</dbReference>
<feature type="domain" description="Flagellar basal-body/hook protein C-terminal" evidence="10">
    <location>
        <begin position="216"/>
        <end position="260"/>
    </location>
</feature>
<dbReference type="Pfam" id="PF00460">
    <property type="entry name" value="Flg_bb_rod"/>
    <property type="match status" value="1"/>
</dbReference>
<dbReference type="AlphaFoldDB" id="A0A495B4W9"/>
<dbReference type="InterPro" id="IPR053967">
    <property type="entry name" value="LlgE_F_G-like_D1"/>
</dbReference>
<evidence type="ECO:0000256" key="1">
    <source>
        <dbReference type="ARBA" id="ARBA00004117"/>
    </source>
</evidence>
<evidence type="ECO:0000256" key="3">
    <source>
        <dbReference type="ARBA" id="ARBA00017948"/>
    </source>
</evidence>
<dbReference type="Pfam" id="PF06429">
    <property type="entry name" value="Flg_bbr_C"/>
    <property type="match status" value="1"/>
</dbReference>
<evidence type="ECO:0000259" key="10">
    <source>
        <dbReference type="Pfam" id="PF06429"/>
    </source>
</evidence>
<gene>
    <name evidence="12" type="primary">flgG</name>
    <name evidence="13" type="ORF">C8E02_2960</name>
    <name evidence="12" type="ORF">PQU93_12465</name>
</gene>
<evidence type="ECO:0000313" key="13">
    <source>
        <dbReference type="EMBL" id="RKQ55573.1"/>
    </source>
</evidence>
<dbReference type="SUPFAM" id="SSF117143">
    <property type="entry name" value="Flagellar hook protein flgE"/>
    <property type="match status" value="1"/>
</dbReference>
<dbReference type="InterPro" id="IPR010930">
    <property type="entry name" value="Flg_bb/hook_C_dom"/>
</dbReference>
<evidence type="ECO:0000259" key="9">
    <source>
        <dbReference type="Pfam" id="PF00460"/>
    </source>
</evidence>
<dbReference type="PANTHER" id="PTHR30435">
    <property type="entry name" value="FLAGELLAR PROTEIN"/>
    <property type="match status" value="1"/>
</dbReference>
<comment type="subcellular location">
    <subcellularLocation>
        <location evidence="1 8">Bacterial flagellum basal body</location>
    </subcellularLocation>
</comment>
<keyword evidence="13" id="KW-0969">Cilium</keyword>
<feature type="domain" description="Flagellar basal body rod protein N-terminal" evidence="9">
    <location>
        <begin position="5"/>
        <end position="35"/>
    </location>
</feature>
<accession>A0A495B4W9</accession>
<keyword evidence="13" id="KW-0282">Flagellum</keyword>
<dbReference type="InterPro" id="IPR037925">
    <property type="entry name" value="FlgE/F/G-like"/>
</dbReference>
<dbReference type="Pfam" id="PF22692">
    <property type="entry name" value="LlgE_F_G_D1"/>
    <property type="match status" value="1"/>
</dbReference>
<evidence type="ECO:0000256" key="2">
    <source>
        <dbReference type="ARBA" id="ARBA00009677"/>
    </source>
</evidence>
<evidence type="ECO:0000256" key="5">
    <source>
        <dbReference type="ARBA" id="ARBA00025933"/>
    </source>
</evidence>
<evidence type="ECO:0000313" key="14">
    <source>
        <dbReference type="Proteomes" id="UP000279384"/>
    </source>
</evidence>
<keyword evidence="13" id="KW-0966">Cell projection</keyword>
<evidence type="ECO:0000259" key="11">
    <source>
        <dbReference type="Pfam" id="PF22692"/>
    </source>
</evidence>